<name>A0AAU7JHV5_9HYPH</name>
<keyword evidence="5" id="KW-1003">Cell membrane</keyword>
<dbReference type="RefSeq" id="WP_406856752.1">
    <property type="nucleotide sequence ID" value="NZ_CP157484.1"/>
</dbReference>
<accession>A0AAU7JHV5</accession>
<keyword evidence="5" id="KW-0813">Transport</keyword>
<gene>
    <name evidence="7" type="ORF">ABEG18_03720</name>
</gene>
<feature type="transmembrane region" description="Helical" evidence="5">
    <location>
        <begin position="74"/>
        <end position="97"/>
    </location>
</feature>
<evidence type="ECO:0000256" key="5">
    <source>
        <dbReference type="RuleBase" id="RU361157"/>
    </source>
</evidence>
<feature type="domain" description="ABC transmembrane type-2" evidence="6">
    <location>
        <begin position="33"/>
        <end position="265"/>
    </location>
</feature>
<dbReference type="PIRSF" id="PIRSF006648">
    <property type="entry name" value="DrrB"/>
    <property type="match status" value="1"/>
</dbReference>
<keyword evidence="4 5" id="KW-0472">Membrane</keyword>
<feature type="transmembrane region" description="Helical" evidence="5">
    <location>
        <begin position="44"/>
        <end position="62"/>
    </location>
</feature>
<evidence type="ECO:0000256" key="2">
    <source>
        <dbReference type="ARBA" id="ARBA00022692"/>
    </source>
</evidence>
<feature type="transmembrane region" description="Helical" evidence="5">
    <location>
        <begin position="118"/>
        <end position="143"/>
    </location>
</feature>
<keyword evidence="2 5" id="KW-0812">Transmembrane</keyword>
<evidence type="ECO:0000313" key="7">
    <source>
        <dbReference type="EMBL" id="XBO39900.1"/>
    </source>
</evidence>
<evidence type="ECO:0000256" key="1">
    <source>
        <dbReference type="ARBA" id="ARBA00004141"/>
    </source>
</evidence>
<proteinExistence type="inferred from homology"/>
<feature type="transmembrane region" description="Helical" evidence="5">
    <location>
        <begin position="242"/>
        <end position="262"/>
    </location>
</feature>
<organism evidence="7">
    <name type="scientific">Alsobacter sp. KACC 23698</name>
    <dbReference type="NCBI Taxonomy" id="3149229"/>
    <lineage>
        <taxon>Bacteria</taxon>
        <taxon>Pseudomonadati</taxon>
        <taxon>Pseudomonadota</taxon>
        <taxon>Alphaproteobacteria</taxon>
        <taxon>Hyphomicrobiales</taxon>
        <taxon>Alsobacteraceae</taxon>
        <taxon>Alsobacter</taxon>
    </lineage>
</organism>
<dbReference type="InterPro" id="IPR047817">
    <property type="entry name" value="ABC2_TM_bact-type"/>
</dbReference>
<evidence type="ECO:0000256" key="3">
    <source>
        <dbReference type="ARBA" id="ARBA00022989"/>
    </source>
</evidence>
<comment type="subcellular location">
    <subcellularLocation>
        <location evidence="5">Cell inner membrane</location>
        <topology evidence="5">Multi-pass membrane protein</topology>
    </subcellularLocation>
    <subcellularLocation>
        <location evidence="1">Membrane</location>
        <topology evidence="1">Multi-pass membrane protein</topology>
    </subcellularLocation>
</comment>
<dbReference type="AlphaFoldDB" id="A0AAU7JHV5"/>
<feature type="transmembrane region" description="Helical" evidence="5">
    <location>
        <begin position="189"/>
        <end position="205"/>
    </location>
</feature>
<dbReference type="PANTHER" id="PTHR43229:SF2">
    <property type="entry name" value="NODULATION PROTEIN J"/>
    <property type="match status" value="1"/>
</dbReference>
<protein>
    <recommendedName>
        <fullName evidence="5">Transport permease protein</fullName>
    </recommendedName>
</protein>
<comment type="similarity">
    <text evidence="5">Belongs to the ABC-2 integral membrane protein family.</text>
</comment>
<dbReference type="EMBL" id="CP157484">
    <property type="protein sequence ID" value="XBO39900.1"/>
    <property type="molecule type" value="Genomic_DNA"/>
</dbReference>
<dbReference type="InterPro" id="IPR022403">
    <property type="entry name" value="Alc_ABC_transptr_permease"/>
</dbReference>
<dbReference type="InterPro" id="IPR013525">
    <property type="entry name" value="ABC2_TM"/>
</dbReference>
<dbReference type="PANTHER" id="PTHR43229">
    <property type="entry name" value="NODULATION PROTEIN J"/>
    <property type="match status" value="1"/>
</dbReference>
<reference evidence="7" key="1">
    <citation type="submission" date="2024-05" db="EMBL/GenBank/DDBJ databases">
        <authorList>
            <person name="Kim S."/>
            <person name="Heo J."/>
            <person name="Choi H."/>
            <person name="Choi Y."/>
            <person name="Kwon S.-W."/>
            <person name="Kim Y."/>
        </authorList>
    </citation>
    <scope>NUCLEOTIDE SEQUENCE</scope>
    <source>
        <strain evidence="7">KACC 23698</strain>
    </source>
</reference>
<sequence length="277" mass="30372">MTGARRVPLAAHAWRALVAIATREVVRFLRQTGRLASAVVRPTLWLVVFSAGFQNVLGVSITPPYENYVTYDVYMAPGLIGMVLLFQGMQSSLALVFDREVGTLRLLLTAPLPRWWLLLCKLLAGTLLGVVQVYAFLGVARLFDVDLPPWGWLTALPALALGGFTLAAIGLLLSVYVKRLENFAGTMNFVIFPAFFFSTALYPLWKVREGGSDWIALAARINPFTHVVEMIRFALYGRLEPASTGLTLLFGLAAFGLAVRGYDPQRGVLGRAPRGEA</sequence>
<evidence type="ECO:0000256" key="4">
    <source>
        <dbReference type="ARBA" id="ARBA00023136"/>
    </source>
</evidence>
<dbReference type="NCBIfam" id="TIGR03861">
    <property type="entry name" value="phenyl_ABC_PedC"/>
    <property type="match status" value="1"/>
</dbReference>
<dbReference type="GO" id="GO:0140359">
    <property type="term" value="F:ABC-type transporter activity"/>
    <property type="evidence" value="ECO:0007669"/>
    <property type="project" value="InterPro"/>
</dbReference>
<dbReference type="PROSITE" id="PS51012">
    <property type="entry name" value="ABC_TM2"/>
    <property type="match status" value="1"/>
</dbReference>
<dbReference type="InterPro" id="IPR000412">
    <property type="entry name" value="ABC_2_transport"/>
</dbReference>
<dbReference type="Pfam" id="PF01061">
    <property type="entry name" value="ABC2_membrane"/>
    <property type="match status" value="1"/>
</dbReference>
<dbReference type="GO" id="GO:0043190">
    <property type="term" value="C:ATP-binding cassette (ABC) transporter complex"/>
    <property type="evidence" value="ECO:0007669"/>
    <property type="project" value="InterPro"/>
</dbReference>
<evidence type="ECO:0000259" key="6">
    <source>
        <dbReference type="PROSITE" id="PS51012"/>
    </source>
</evidence>
<keyword evidence="3 5" id="KW-1133">Transmembrane helix</keyword>
<feature type="transmembrane region" description="Helical" evidence="5">
    <location>
        <begin position="155"/>
        <end position="177"/>
    </location>
</feature>
<dbReference type="InterPro" id="IPR051784">
    <property type="entry name" value="Nod_factor_ABC_transporter"/>
</dbReference>